<dbReference type="KEGG" id="sgq:SGLAD_v1c01230"/>
<keyword evidence="3" id="KW-0547">Nucleotide-binding</keyword>
<dbReference type="RefSeq" id="WP_134297124.1">
    <property type="nucleotide sequence ID" value="NZ_CP038013.1"/>
</dbReference>
<dbReference type="OrthoDB" id="9779029at2"/>
<dbReference type="Gene3D" id="3.40.50.300">
    <property type="entry name" value="P-loop containing nucleotide triphosphate hydrolases"/>
    <property type="match status" value="1"/>
</dbReference>
<dbReference type="InterPro" id="IPR017871">
    <property type="entry name" value="ABC_transporter-like_CS"/>
</dbReference>
<evidence type="ECO:0000256" key="2">
    <source>
        <dbReference type="ARBA" id="ARBA00022448"/>
    </source>
</evidence>
<sequence length="246" mass="28062">MIELKNVSRKLNNFKLKDVSFQIKKGAVVAFVGDNGAGKTTTIKAIFGELKIDSGEILMDGENLFANNNLHRLAFFPDSNNIPLNIKVHDYMLYICAANGIPSSKAAKKIDDVYRLLELRPYKNKLIKQLSAGWKKKAIMASVLIRRPEYVVFDEPTANVDVESKLYFMNILELLINQGITIMITSHIIEELQEVANYLVLIKKGEIVHAADFDNKKEKIMDVYKTHMKNPIKDMTILRELYNKEI</sequence>
<dbReference type="InterPro" id="IPR050763">
    <property type="entry name" value="ABC_transporter_ATP-binding"/>
</dbReference>
<dbReference type="SMART" id="SM00382">
    <property type="entry name" value="AAA"/>
    <property type="match status" value="1"/>
</dbReference>
<evidence type="ECO:0000313" key="7">
    <source>
        <dbReference type="Proteomes" id="UP000294309"/>
    </source>
</evidence>
<dbReference type="PROSITE" id="PS00211">
    <property type="entry name" value="ABC_TRANSPORTER_1"/>
    <property type="match status" value="1"/>
</dbReference>
<evidence type="ECO:0000259" key="5">
    <source>
        <dbReference type="PROSITE" id="PS50893"/>
    </source>
</evidence>
<dbReference type="SUPFAM" id="SSF52540">
    <property type="entry name" value="P-loop containing nucleoside triphosphate hydrolases"/>
    <property type="match status" value="1"/>
</dbReference>
<accession>A0A4P7AGQ7</accession>
<name>A0A4P7AGQ7_9MOLU</name>
<proteinExistence type="inferred from homology"/>
<dbReference type="PROSITE" id="PS50893">
    <property type="entry name" value="ABC_TRANSPORTER_2"/>
    <property type="match status" value="1"/>
</dbReference>
<reference evidence="6 7" key="1">
    <citation type="submission" date="2019-03" db="EMBL/GenBank/DDBJ databases">
        <title>Complete genome sequence of Spiroplasma gladiatoris TG-1 (DSM 22552).</title>
        <authorList>
            <person name="Lin Y.-C."/>
            <person name="Chou L."/>
            <person name="Kuo C.-H."/>
        </authorList>
    </citation>
    <scope>NUCLEOTIDE SEQUENCE [LARGE SCALE GENOMIC DNA]</scope>
    <source>
        <strain evidence="6 7">TG-1</strain>
    </source>
</reference>
<keyword evidence="2" id="KW-0813">Transport</keyword>
<dbReference type="Pfam" id="PF00005">
    <property type="entry name" value="ABC_tran"/>
    <property type="match status" value="1"/>
</dbReference>
<evidence type="ECO:0000256" key="4">
    <source>
        <dbReference type="ARBA" id="ARBA00022840"/>
    </source>
</evidence>
<dbReference type="EMBL" id="CP038013">
    <property type="protein sequence ID" value="QBQ07322.1"/>
    <property type="molecule type" value="Genomic_DNA"/>
</dbReference>
<gene>
    <name evidence="6" type="ORF">SGLAD_v1c01230</name>
</gene>
<dbReference type="InterPro" id="IPR027417">
    <property type="entry name" value="P-loop_NTPase"/>
</dbReference>
<dbReference type="PANTHER" id="PTHR42711">
    <property type="entry name" value="ABC TRANSPORTER ATP-BINDING PROTEIN"/>
    <property type="match status" value="1"/>
</dbReference>
<evidence type="ECO:0000256" key="1">
    <source>
        <dbReference type="ARBA" id="ARBA00005417"/>
    </source>
</evidence>
<evidence type="ECO:0000256" key="3">
    <source>
        <dbReference type="ARBA" id="ARBA00022741"/>
    </source>
</evidence>
<keyword evidence="7" id="KW-1185">Reference proteome</keyword>
<dbReference type="Proteomes" id="UP000294309">
    <property type="component" value="Chromosome"/>
</dbReference>
<dbReference type="InterPro" id="IPR003439">
    <property type="entry name" value="ABC_transporter-like_ATP-bd"/>
</dbReference>
<dbReference type="AlphaFoldDB" id="A0A4P7AGQ7"/>
<evidence type="ECO:0000313" key="6">
    <source>
        <dbReference type="EMBL" id="QBQ07322.1"/>
    </source>
</evidence>
<comment type="similarity">
    <text evidence="1">Belongs to the ABC transporter superfamily.</text>
</comment>
<dbReference type="GO" id="GO:0016887">
    <property type="term" value="F:ATP hydrolysis activity"/>
    <property type="evidence" value="ECO:0007669"/>
    <property type="project" value="InterPro"/>
</dbReference>
<dbReference type="GO" id="GO:0005524">
    <property type="term" value="F:ATP binding"/>
    <property type="evidence" value="ECO:0007669"/>
    <property type="project" value="UniProtKB-KW"/>
</dbReference>
<feature type="domain" description="ABC transporter" evidence="5">
    <location>
        <begin position="2"/>
        <end position="229"/>
    </location>
</feature>
<organism evidence="6 7">
    <name type="scientific">Spiroplasma gladiatoris</name>
    <dbReference type="NCBI Taxonomy" id="2143"/>
    <lineage>
        <taxon>Bacteria</taxon>
        <taxon>Bacillati</taxon>
        <taxon>Mycoplasmatota</taxon>
        <taxon>Mollicutes</taxon>
        <taxon>Entomoplasmatales</taxon>
        <taxon>Spiroplasmataceae</taxon>
        <taxon>Spiroplasma</taxon>
    </lineage>
</organism>
<dbReference type="PANTHER" id="PTHR42711:SF5">
    <property type="entry name" value="ABC TRANSPORTER ATP-BINDING PROTEIN NATA"/>
    <property type="match status" value="1"/>
</dbReference>
<dbReference type="CDD" id="cd03230">
    <property type="entry name" value="ABC_DR_subfamily_A"/>
    <property type="match status" value="1"/>
</dbReference>
<keyword evidence="4 6" id="KW-0067">ATP-binding</keyword>
<dbReference type="InterPro" id="IPR003593">
    <property type="entry name" value="AAA+_ATPase"/>
</dbReference>
<protein>
    <submittedName>
        <fullName evidence="6">ABC transporter ATP-binding protein</fullName>
    </submittedName>
</protein>